<dbReference type="Pfam" id="PF05065">
    <property type="entry name" value="Phage_capsid"/>
    <property type="match status" value="1"/>
</dbReference>
<dbReference type="EMBL" id="MW000467">
    <property type="protein sequence ID" value="QOL00330.1"/>
    <property type="molecule type" value="Genomic_DNA"/>
</dbReference>
<evidence type="ECO:0000256" key="1">
    <source>
        <dbReference type="ARBA" id="ARBA00004328"/>
    </source>
</evidence>
<reference evidence="4" key="1">
    <citation type="submission" date="2020-09" db="EMBL/GenBank/DDBJ databases">
        <title>A new high-throughput screening method to detect antimicrobial volatiles from metagenomic clone libraries.</title>
        <authorList>
            <person name="Stocker F."/>
            <person name="Obermeier M."/>
            <person name="Resch K."/>
            <person name="Berg G."/>
            <person name="Mueller Bogota C.A."/>
        </authorList>
    </citation>
    <scope>NUCLEOTIDE SEQUENCE</scope>
</reference>
<dbReference type="NCBIfam" id="TIGR01554">
    <property type="entry name" value="major_cap_HK97"/>
    <property type="match status" value="1"/>
</dbReference>
<dbReference type="Gene3D" id="3.30.2400.10">
    <property type="entry name" value="Major capsid protein gp5"/>
    <property type="match status" value="1"/>
</dbReference>
<protein>
    <recommendedName>
        <fullName evidence="3">Phage capsid-like C-terminal domain-containing protein</fullName>
    </recommendedName>
</protein>
<feature type="domain" description="Phage capsid-like C-terminal" evidence="3">
    <location>
        <begin position="131"/>
        <end position="404"/>
    </location>
</feature>
<dbReference type="InterPro" id="IPR024455">
    <property type="entry name" value="Phage_capsid"/>
</dbReference>
<dbReference type="InterPro" id="IPR054612">
    <property type="entry name" value="Phage_capsid-like_C"/>
</dbReference>
<name>A0A7L9QBV6_9ZZZZ</name>
<dbReference type="SUPFAM" id="SSF56563">
    <property type="entry name" value="Major capsid protein gp5"/>
    <property type="match status" value="1"/>
</dbReference>
<organism evidence="4">
    <name type="scientific">uncultured organism</name>
    <dbReference type="NCBI Taxonomy" id="155900"/>
    <lineage>
        <taxon>unclassified sequences</taxon>
        <taxon>environmental samples</taxon>
    </lineage>
</organism>
<evidence type="ECO:0000313" key="4">
    <source>
        <dbReference type="EMBL" id="QOL00330.1"/>
    </source>
</evidence>
<proteinExistence type="predicted"/>
<keyword evidence="2" id="KW-0946">Virion</keyword>
<dbReference type="AlphaFoldDB" id="A0A7L9QBV6"/>
<dbReference type="Gene3D" id="3.30.2320.10">
    <property type="entry name" value="hypothetical protein PF0899 domain"/>
    <property type="match status" value="1"/>
</dbReference>
<evidence type="ECO:0000256" key="2">
    <source>
        <dbReference type="ARBA" id="ARBA00022844"/>
    </source>
</evidence>
<comment type="subcellular location">
    <subcellularLocation>
        <location evidence="1">Virion</location>
    </subcellularLocation>
</comment>
<accession>A0A7L9QBV6</accession>
<dbReference type="GO" id="GO:0044423">
    <property type="term" value="C:virion component"/>
    <property type="evidence" value="ECO:0007669"/>
    <property type="project" value="UniProtKB-KW"/>
</dbReference>
<evidence type="ECO:0000259" key="3">
    <source>
        <dbReference type="Pfam" id="PF05065"/>
    </source>
</evidence>
<sequence>MATYAEMLLEKRANVWNEAQGLLERAATEGRELSVDEETSYAKMNEALDSLRNKADAIAKSEEDNKAIEASLRHIGAPRPSDAAPAADDELRKFLLGEKRSYDVTRPVGTRGIGTTKVERRALSEGTSAAGGYTVPTSFYGKLWQNMILTAQLIHAGATVLETASGEPLQIPATTSQSTAALVAEAAALTESDPVFSQPTLSAYKYGVLITVSRELVTDTAVDLEGFLAVQAGRAVGNAIGTHLVTGTGTSQPQGIVTGATLGVTGGTGQVGSPTFDELISLFHSVISPYRNSPSAAWFLNDLTAANIRKLKTSQGVYLWEPSMTIGEPDSIFGKPVYTDPNVAAAALNAKSVLFGDLGAYFVRIAGNLRFEQSLDYAFNTDQVVFRCLLRGDGRLVDTTGAVKYYLGAAS</sequence>